<evidence type="ECO:0000313" key="3">
    <source>
        <dbReference type="Proteomes" id="UP001362999"/>
    </source>
</evidence>
<dbReference type="EMBL" id="JAWWNJ010000021">
    <property type="protein sequence ID" value="KAK7034150.1"/>
    <property type="molecule type" value="Genomic_DNA"/>
</dbReference>
<evidence type="ECO:0000256" key="1">
    <source>
        <dbReference type="SAM" id="MobiDB-lite"/>
    </source>
</evidence>
<dbReference type="AlphaFoldDB" id="A0AAW0C5X7"/>
<keyword evidence="3" id="KW-1185">Reference proteome</keyword>
<reference evidence="2 3" key="1">
    <citation type="journal article" date="2024" name="J Genomics">
        <title>Draft genome sequencing and assembly of Favolaschia claudopus CIRM-BRFM 2984 isolated from oak limbs.</title>
        <authorList>
            <person name="Navarro D."/>
            <person name="Drula E."/>
            <person name="Chaduli D."/>
            <person name="Cazenave R."/>
            <person name="Ahrendt S."/>
            <person name="Wang J."/>
            <person name="Lipzen A."/>
            <person name="Daum C."/>
            <person name="Barry K."/>
            <person name="Grigoriev I.V."/>
            <person name="Favel A."/>
            <person name="Rosso M.N."/>
            <person name="Martin F."/>
        </authorList>
    </citation>
    <scope>NUCLEOTIDE SEQUENCE [LARGE SCALE GENOMIC DNA]</scope>
    <source>
        <strain evidence="2 3">CIRM-BRFM 2984</strain>
    </source>
</reference>
<evidence type="ECO:0000313" key="2">
    <source>
        <dbReference type="EMBL" id="KAK7034150.1"/>
    </source>
</evidence>
<sequence length="244" mass="26422">MFCQLIRRFGFHIHFAPGEADAELGRLSADSVSTLSSSVSHTPSPKKKTDGDDISVHTSKSILKTPSIGLSRGGLLVFALLAGGDYDPPYNLHAVLRAHVEFGVSSDEDFPRSSVFRVMKTKQVSYHGQPLLLRQVEMSAGALGLRVKAGIADASAFPTPSLMTKWIPAAIIDYAFPDLVSRSRRLAVSHSKRAENYHQVSPKATNRKTLQGQGSSSSRTSYLSDSTLSDCDVIDLTASDEEDI</sequence>
<feature type="compositionally biased region" description="Polar residues" evidence="1">
    <location>
        <begin position="198"/>
        <end position="214"/>
    </location>
</feature>
<gene>
    <name evidence="2" type="ORF">R3P38DRAFT_3496449</name>
</gene>
<dbReference type="Proteomes" id="UP001362999">
    <property type="component" value="Unassembled WGS sequence"/>
</dbReference>
<protein>
    <submittedName>
        <fullName evidence="2">Uncharacterized protein</fullName>
    </submittedName>
</protein>
<proteinExistence type="predicted"/>
<name>A0AAW0C5X7_9AGAR</name>
<organism evidence="2 3">
    <name type="scientific">Favolaschia claudopus</name>
    <dbReference type="NCBI Taxonomy" id="2862362"/>
    <lineage>
        <taxon>Eukaryota</taxon>
        <taxon>Fungi</taxon>
        <taxon>Dikarya</taxon>
        <taxon>Basidiomycota</taxon>
        <taxon>Agaricomycotina</taxon>
        <taxon>Agaricomycetes</taxon>
        <taxon>Agaricomycetidae</taxon>
        <taxon>Agaricales</taxon>
        <taxon>Marasmiineae</taxon>
        <taxon>Mycenaceae</taxon>
        <taxon>Favolaschia</taxon>
    </lineage>
</organism>
<feature type="region of interest" description="Disordered" evidence="1">
    <location>
        <begin position="191"/>
        <end position="225"/>
    </location>
</feature>
<comment type="caution">
    <text evidence="2">The sequence shown here is derived from an EMBL/GenBank/DDBJ whole genome shotgun (WGS) entry which is preliminary data.</text>
</comment>
<feature type="compositionally biased region" description="Low complexity" evidence="1">
    <location>
        <begin position="215"/>
        <end position="225"/>
    </location>
</feature>
<accession>A0AAW0C5X7</accession>
<feature type="region of interest" description="Disordered" evidence="1">
    <location>
        <begin position="35"/>
        <end position="54"/>
    </location>
</feature>